<dbReference type="FunFam" id="3.40.50.1970:FF:000003">
    <property type="entry name" value="Alcohol dehydrogenase, iron-containing"/>
    <property type="match status" value="1"/>
</dbReference>
<evidence type="ECO:0000313" key="11">
    <source>
        <dbReference type="EMBL" id="KAG8461210.1"/>
    </source>
</evidence>
<dbReference type="AlphaFoldDB" id="A0A8J6C949"/>
<feature type="domain" description="Fe-containing alcohol dehydrogenase-like C-terminal" evidence="10">
    <location>
        <begin position="296"/>
        <end position="493"/>
    </location>
</feature>
<keyword evidence="12" id="KW-1185">Reference proteome</keyword>
<dbReference type="Pfam" id="PF25137">
    <property type="entry name" value="ADH_Fe_C"/>
    <property type="match status" value="1"/>
</dbReference>
<dbReference type="SUPFAM" id="SSF56796">
    <property type="entry name" value="Dehydroquinate synthase-like"/>
    <property type="match status" value="1"/>
</dbReference>
<dbReference type="Pfam" id="PF00465">
    <property type="entry name" value="Fe-ADH"/>
    <property type="match status" value="1"/>
</dbReference>
<protein>
    <recommendedName>
        <fullName evidence="4">hydroxyacid-oxoacid transhydrogenase</fullName>
        <ecNumber evidence="4">1.1.99.24</ecNumber>
    </recommendedName>
</protein>
<dbReference type="PANTHER" id="PTHR11496">
    <property type="entry name" value="ALCOHOL DEHYDROGENASE"/>
    <property type="match status" value="1"/>
</dbReference>
<organism evidence="11 12">
    <name type="scientific">Diacronema lutheri</name>
    <name type="common">Unicellular marine alga</name>
    <name type="synonym">Monochrysis lutheri</name>
    <dbReference type="NCBI Taxonomy" id="2081491"/>
    <lineage>
        <taxon>Eukaryota</taxon>
        <taxon>Haptista</taxon>
        <taxon>Haptophyta</taxon>
        <taxon>Pavlovophyceae</taxon>
        <taxon>Pavlovales</taxon>
        <taxon>Pavlovaceae</taxon>
        <taxon>Diacronema</taxon>
    </lineage>
</organism>
<dbReference type="CDD" id="cd08190">
    <property type="entry name" value="HOT"/>
    <property type="match status" value="1"/>
</dbReference>
<evidence type="ECO:0000256" key="6">
    <source>
        <dbReference type="ARBA" id="ARBA00023002"/>
    </source>
</evidence>
<name>A0A8J6C949_DIALT</name>
<dbReference type="InterPro" id="IPR056798">
    <property type="entry name" value="ADH_Fe_C"/>
</dbReference>
<dbReference type="Gene3D" id="3.40.50.1970">
    <property type="match status" value="1"/>
</dbReference>
<evidence type="ECO:0000256" key="3">
    <source>
        <dbReference type="ARBA" id="ARBA00010005"/>
    </source>
</evidence>
<dbReference type="Gene3D" id="1.20.1090.10">
    <property type="entry name" value="Dehydroquinate synthase-like - alpha domain"/>
    <property type="match status" value="1"/>
</dbReference>
<reference evidence="11" key="1">
    <citation type="submission" date="2021-05" db="EMBL/GenBank/DDBJ databases">
        <title>The genome of the haptophyte Pavlova lutheri (Diacronema luteri, Pavlovales) - a model for lipid biosynthesis in eukaryotic algae.</title>
        <authorList>
            <person name="Hulatt C.J."/>
            <person name="Posewitz M.C."/>
        </authorList>
    </citation>
    <scope>NUCLEOTIDE SEQUENCE</scope>
    <source>
        <strain evidence="11">NIVA-4/92</strain>
    </source>
</reference>
<dbReference type="PANTHER" id="PTHR11496:SF83">
    <property type="entry name" value="HYDROXYACID-OXOACID TRANSHYDROGENASE, MITOCHONDRIAL"/>
    <property type="match status" value="1"/>
</dbReference>
<dbReference type="InterPro" id="IPR001670">
    <property type="entry name" value="ADH_Fe/GldA"/>
</dbReference>
<evidence type="ECO:0000256" key="8">
    <source>
        <dbReference type="ARBA" id="ARBA00049496"/>
    </source>
</evidence>
<feature type="domain" description="Alcohol dehydrogenase iron-type/glycerol dehydrogenase GldA" evidence="9">
    <location>
        <begin position="75"/>
        <end position="247"/>
    </location>
</feature>
<dbReference type="OMA" id="NLMGAGC"/>
<evidence type="ECO:0000256" key="1">
    <source>
        <dbReference type="ARBA" id="ARBA00000813"/>
    </source>
</evidence>
<sequence>MARRDFKPAHLRAALRHVAAHTRACPCHACLPRRVLRIGQPLPLSTTAAAAPPRPSPNASALASTDYAFEMATSSIRYGRGVTAEVGHDLRALGATRVAIFTDAGVLRTAAFSTALASIDAAGVSRAVFSDVRVEPTDASFSAAAAWARAGGFDAYVAVGGGSTIDTAKAANLYATHSSHEFLDFVNMPIGRGMPVPGPVRPLIAIPTTAGTGSETTGVAIFDHEPTRAKTGIGSRHLRPVLGLIDPANMDSMPREVAVASGLDVLCHAIESYTALPFSERSPRPDRPELRPAYQGSNPISDVWALASLRMIATNFERSVAGDARAREAMALASTYAGIGFGNAGVHLPHGMSYPISGLCKSLPAVAAAAGARPYASAAHALIPHGVSVALPAPAVFRRTGPAAPERHRTAAEALGVDVSRCASDDGAHAGDLLAAWMVELLGRLGTPAGLADAGFRSEDVPALVAGALPQERVTKLAPVAVTRDLLEDLFTDSLVYR</sequence>
<evidence type="ECO:0000259" key="9">
    <source>
        <dbReference type="Pfam" id="PF00465"/>
    </source>
</evidence>
<comment type="caution">
    <text evidence="11">The sequence shown here is derived from an EMBL/GenBank/DDBJ whole genome shotgun (WGS) entry which is preliminary data.</text>
</comment>
<evidence type="ECO:0000256" key="2">
    <source>
        <dbReference type="ARBA" id="ARBA00004173"/>
    </source>
</evidence>
<keyword evidence="5" id="KW-0809">Transit peptide</keyword>
<keyword evidence="6" id="KW-0560">Oxidoreductase</keyword>
<proteinExistence type="inferred from homology"/>
<evidence type="ECO:0000256" key="7">
    <source>
        <dbReference type="ARBA" id="ARBA00023128"/>
    </source>
</evidence>
<dbReference type="EC" id="1.1.99.24" evidence="4"/>
<evidence type="ECO:0000256" key="4">
    <source>
        <dbReference type="ARBA" id="ARBA00013182"/>
    </source>
</evidence>
<comment type="similarity">
    <text evidence="3">Belongs to the iron-containing alcohol dehydrogenase family. Hydroxyacid-oxoacid transhydrogenase subfamily.</text>
</comment>
<dbReference type="Proteomes" id="UP000751190">
    <property type="component" value="Unassembled WGS sequence"/>
</dbReference>
<dbReference type="EMBL" id="JAGTXO010000027">
    <property type="protein sequence ID" value="KAG8461210.1"/>
    <property type="molecule type" value="Genomic_DNA"/>
</dbReference>
<evidence type="ECO:0000313" key="12">
    <source>
        <dbReference type="Proteomes" id="UP000751190"/>
    </source>
</evidence>
<evidence type="ECO:0000259" key="10">
    <source>
        <dbReference type="Pfam" id="PF25137"/>
    </source>
</evidence>
<dbReference type="InterPro" id="IPR042157">
    <property type="entry name" value="HOT"/>
</dbReference>
<keyword evidence="7" id="KW-0496">Mitochondrion</keyword>
<gene>
    <name evidence="11" type="ORF">KFE25_002399</name>
</gene>
<comment type="catalytic activity">
    <reaction evidence="8">
        <text>4-hydroxybutanoate + 2-oxoglutarate = (R)-2-hydroxyglutarate + succinate semialdehyde</text>
        <dbReference type="Rhea" id="RHEA:24734"/>
        <dbReference type="ChEBI" id="CHEBI:15801"/>
        <dbReference type="ChEBI" id="CHEBI:16724"/>
        <dbReference type="ChEBI" id="CHEBI:16810"/>
        <dbReference type="ChEBI" id="CHEBI:57706"/>
        <dbReference type="EC" id="1.1.99.24"/>
    </reaction>
</comment>
<dbReference type="OrthoDB" id="339764at2759"/>
<dbReference type="GO" id="GO:0047988">
    <property type="term" value="F:hydroxyacid-oxoacid transhydrogenase activity"/>
    <property type="evidence" value="ECO:0007669"/>
    <property type="project" value="UniProtKB-EC"/>
</dbReference>
<dbReference type="GO" id="GO:0005739">
    <property type="term" value="C:mitochondrion"/>
    <property type="evidence" value="ECO:0007669"/>
    <property type="project" value="UniProtKB-SubCell"/>
</dbReference>
<accession>A0A8J6C949</accession>
<evidence type="ECO:0000256" key="5">
    <source>
        <dbReference type="ARBA" id="ARBA00022946"/>
    </source>
</evidence>
<comment type="catalytic activity">
    <reaction evidence="1">
        <text>(S)-3-hydroxybutanoate + 2-oxoglutarate = (R)-2-hydroxyglutarate + acetoacetate</text>
        <dbReference type="Rhea" id="RHEA:23048"/>
        <dbReference type="ChEBI" id="CHEBI:11047"/>
        <dbReference type="ChEBI" id="CHEBI:13705"/>
        <dbReference type="ChEBI" id="CHEBI:15801"/>
        <dbReference type="ChEBI" id="CHEBI:16810"/>
        <dbReference type="EC" id="1.1.99.24"/>
    </reaction>
</comment>
<dbReference type="InterPro" id="IPR039697">
    <property type="entry name" value="Alcohol_dehydrogenase_Fe"/>
</dbReference>
<dbReference type="GO" id="GO:0046872">
    <property type="term" value="F:metal ion binding"/>
    <property type="evidence" value="ECO:0007669"/>
    <property type="project" value="InterPro"/>
</dbReference>
<dbReference type="GO" id="GO:0004022">
    <property type="term" value="F:alcohol dehydrogenase (NAD+) activity"/>
    <property type="evidence" value="ECO:0007669"/>
    <property type="project" value="InterPro"/>
</dbReference>
<comment type="subcellular location">
    <subcellularLocation>
        <location evidence="2">Mitochondrion</location>
    </subcellularLocation>
</comment>